<feature type="transmembrane region" description="Helical" evidence="6">
    <location>
        <begin position="349"/>
        <end position="368"/>
    </location>
</feature>
<feature type="transmembrane region" description="Helical" evidence="6">
    <location>
        <begin position="72"/>
        <end position="90"/>
    </location>
</feature>
<comment type="subcellular location">
    <subcellularLocation>
        <location evidence="1">Cell membrane</location>
        <topology evidence="1">Multi-pass membrane protein</topology>
    </subcellularLocation>
</comment>
<feature type="transmembrane region" description="Helical" evidence="6">
    <location>
        <begin position="231"/>
        <end position="252"/>
    </location>
</feature>
<evidence type="ECO:0000256" key="6">
    <source>
        <dbReference type="SAM" id="Phobius"/>
    </source>
</evidence>
<dbReference type="SUPFAM" id="SSF103473">
    <property type="entry name" value="MFS general substrate transporter"/>
    <property type="match status" value="1"/>
</dbReference>
<feature type="transmembrane region" description="Helical" evidence="6">
    <location>
        <begin position="264"/>
        <end position="283"/>
    </location>
</feature>
<dbReference type="AlphaFoldDB" id="A0AAV3SYC3"/>
<evidence type="ECO:0000256" key="2">
    <source>
        <dbReference type="ARBA" id="ARBA00022475"/>
    </source>
</evidence>
<dbReference type="PANTHER" id="PTHR43124:SF3">
    <property type="entry name" value="CHLORAMPHENICOL EFFLUX PUMP RV0191"/>
    <property type="match status" value="1"/>
</dbReference>
<feature type="domain" description="Major facilitator superfamily (MFS) profile" evidence="7">
    <location>
        <begin position="6"/>
        <end position="372"/>
    </location>
</feature>
<feature type="transmembrane region" description="Helical" evidence="6">
    <location>
        <begin position="289"/>
        <end position="308"/>
    </location>
</feature>
<evidence type="ECO:0000256" key="4">
    <source>
        <dbReference type="ARBA" id="ARBA00022989"/>
    </source>
</evidence>
<keyword evidence="5 6" id="KW-0472">Membrane</keyword>
<dbReference type="InterPro" id="IPR011701">
    <property type="entry name" value="MFS"/>
</dbReference>
<feature type="transmembrane region" description="Helical" evidence="6">
    <location>
        <begin position="12"/>
        <end position="33"/>
    </location>
</feature>
<keyword evidence="2" id="KW-1003">Cell membrane</keyword>
<evidence type="ECO:0000313" key="8">
    <source>
        <dbReference type="EMBL" id="GAA0647785.1"/>
    </source>
</evidence>
<feature type="transmembrane region" description="Helical" evidence="6">
    <location>
        <begin position="102"/>
        <end position="122"/>
    </location>
</feature>
<dbReference type="Gene3D" id="1.20.1250.20">
    <property type="entry name" value="MFS general substrate transporter like domains"/>
    <property type="match status" value="1"/>
</dbReference>
<feature type="transmembrane region" description="Helical" evidence="6">
    <location>
        <begin position="39"/>
        <end position="60"/>
    </location>
</feature>
<keyword evidence="3 6" id="KW-0812">Transmembrane</keyword>
<organism evidence="8 9">
    <name type="scientific">Salarchaeum japonicum</name>
    <dbReference type="NCBI Taxonomy" id="555573"/>
    <lineage>
        <taxon>Archaea</taxon>
        <taxon>Methanobacteriati</taxon>
        <taxon>Methanobacteriota</taxon>
        <taxon>Stenosarchaea group</taxon>
        <taxon>Halobacteria</taxon>
        <taxon>Halobacteriales</taxon>
        <taxon>Halobacteriaceae</taxon>
    </lineage>
</organism>
<feature type="transmembrane region" description="Helical" evidence="6">
    <location>
        <begin position="320"/>
        <end position="343"/>
    </location>
</feature>
<dbReference type="GO" id="GO:0022857">
    <property type="term" value="F:transmembrane transporter activity"/>
    <property type="evidence" value="ECO:0007669"/>
    <property type="project" value="InterPro"/>
</dbReference>
<evidence type="ECO:0000313" key="9">
    <source>
        <dbReference type="Proteomes" id="UP001500194"/>
    </source>
</evidence>
<dbReference type="PROSITE" id="PS50850">
    <property type="entry name" value="MFS"/>
    <property type="match status" value="1"/>
</dbReference>
<proteinExistence type="predicted"/>
<reference evidence="8 9" key="1">
    <citation type="journal article" date="2019" name="Int. J. Syst. Evol. Microbiol.">
        <title>The Global Catalogue of Microorganisms (GCM) 10K type strain sequencing project: providing services to taxonomists for standard genome sequencing and annotation.</title>
        <authorList>
            <consortium name="The Broad Institute Genomics Platform"/>
            <consortium name="The Broad Institute Genome Sequencing Center for Infectious Disease"/>
            <person name="Wu L."/>
            <person name="Ma J."/>
        </authorList>
    </citation>
    <scope>NUCLEOTIDE SEQUENCE [LARGE SCALE GENOMIC DNA]</scope>
    <source>
        <strain evidence="8 9">JCM 16327</strain>
    </source>
</reference>
<dbReference type="InterPro" id="IPR020846">
    <property type="entry name" value="MFS_dom"/>
</dbReference>
<sequence>MTARTLRYAPHVAVFAVGYVTFTYSAVPGYVAARYGATITTVGFLMSAALLSFVLAQAVADRLASRWTTTQALLGLLGAHAALAVALDFAPSLESLLVLRALWGLAGGLLLSIGATHVARLYDGRAATRQQGVYGGMLTLGGAFGFLLAEPVVSLTGGFGVHALGAPLALPAIAMLWPHRRGTRTAGTAASGGFRTVLANRVVLVAALCYVATIGAYITLSTFITAYFDDLGVTGPLNAAVLATATAGRALGGTVSARWGVSDARIVSVTTLLGALAFVGLLVDARVVALVGPLVAMIAVSLPFGAVYNLAAAATAQETAALALVVAAGNVAAVALPTFTGVVRANTGGYAAVFCVLAALLLAASLAARQTR</sequence>
<feature type="transmembrane region" description="Helical" evidence="6">
    <location>
        <begin position="134"/>
        <end position="153"/>
    </location>
</feature>
<dbReference type="EMBL" id="BAAADU010000002">
    <property type="protein sequence ID" value="GAA0647785.1"/>
    <property type="molecule type" value="Genomic_DNA"/>
</dbReference>
<dbReference type="InterPro" id="IPR050189">
    <property type="entry name" value="MFS_Efflux_Transporters"/>
</dbReference>
<comment type="caution">
    <text evidence="8">The sequence shown here is derived from an EMBL/GenBank/DDBJ whole genome shotgun (WGS) entry which is preliminary data.</text>
</comment>
<dbReference type="GeneID" id="68572096"/>
<dbReference type="RefSeq" id="WP_227261512.1">
    <property type="nucleotide sequence ID" value="NZ_BAAADU010000002.1"/>
</dbReference>
<keyword evidence="4 6" id="KW-1133">Transmembrane helix</keyword>
<protein>
    <recommendedName>
        <fullName evidence="7">Major facilitator superfamily (MFS) profile domain-containing protein</fullName>
    </recommendedName>
</protein>
<dbReference type="Pfam" id="PF07690">
    <property type="entry name" value="MFS_1"/>
    <property type="match status" value="1"/>
</dbReference>
<feature type="transmembrane region" description="Helical" evidence="6">
    <location>
        <begin position="198"/>
        <end position="219"/>
    </location>
</feature>
<dbReference type="GO" id="GO:0005886">
    <property type="term" value="C:plasma membrane"/>
    <property type="evidence" value="ECO:0007669"/>
    <property type="project" value="UniProtKB-SubCell"/>
</dbReference>
<gene>
    <name evidence="8" type="ORF">GCM10009019_07810</name>
</gene>
<evidence type="ECO:0000259" key="7">
    <source>
        <dbReference type="PROSITE" id="PS50850"/>
    </source>
</evidence>
<keyword evidence="9" id="KW-1185">Reference proteome</keyword>
<dbReference type="PANTHER" id="PTHR43124">
    <property type="entry name" value="PURINE EFFLUX PUMP PBUE"/>
    <property type="match status" value="1"/>
</dbReference>
<evidence type="ECO:0000256" key="5">
    <source>
        <dbReference type="ARBA" id="ARBA00023136"/>
    </source>
</evidence>
<evidence type="ECO:0000256" key="1">
    <source>
        <dbReference type="ARBA" id="ARBA00004651"/>
    </source>
</evidence>
<evidence type="ECO:0000256" key="3">
    <source>
        <dbReference type="ARBA" id="ARBA00022692"/>
    </source>
</evidence>
<feature type="transmembrane region" description="Helical" evidence="6">
    <location>
        <begin position="159"/>
        <end position="177"/>
    </location>
</feature>
<name>A0AAV3SYC3_9EURY</name>
<dbReference type="Proteomes" id="UP001500194">
    <property type="component" value="Unassembled WGS sequence"/>
</dbReference>
<dbReference type="InterPro" id="IPR036259">
    <property type="entry name" value="MFS_trans_sf"/>
</dbReference>
<accession>A0AAV3SYC3</accession>